<feature type="transmembrane region" description="Helical" evidence="9">
    <location>
        <begin position="169"/>
        <end position="189"/>
    </location>
</feature>
<keyword evidence="11" id="KW-1185">Reference proteome</keyword>
<dbReference type="PROSITE" id="PS50283">
    <property type="entry name" value="NA_SOLUT_SYMP_3"/>
    <property type="match status" value="1"/>
</dbReference>
<evidence type="ECO:0000313" key="10">
    <source>
        <dbReference type="EMBL" id="RDY24192.1"/>
    </source>
</evidence>
<feature type="transmembrane region" description="Helical" evidence="9">
    <location>
        <begin position="437"/>
        <end position="456"/>
    </location>
</feature>
<dbReference type="InterPro" id="IPR018212">
    <property type="entry name" value="Na/solute_symporter_CS"/>
</dbReference>
<feature type="transmembrane region" description="Helical" evidence="9">
    <location>
        <begin position="327"/>
        <end position="348"/>
    </location>
</feature>
<dbReference type="InterPro" id="IPR038377">
    <property type="entry name" value="Na/Glc_symporter_sf"/>
</dbReference>
<feature type="transmembrane region" description="Helical" evidence="9">
    <location>
        <begin position="86"/>
        <end position="105"/>
    </location>
</feature>
<dbReference type="Proteomes" id="UP000243494">
    <property type="component" value="Unassembled WGS sequence"/>
</dbReference>
<feature type="transmembrane region" description="Helical" evidence="9">
    <location>
        <begin position="54"/>
        <end position="74"/>
    </location>
</feature>
<feature type="transmembrane region" description="Helical" evidence="9">
    <location>
        <begin position="133"/>
        <end position="157"/>
    </location>
</feature>
<evidence type="ECO:0000256" key="5">
    <source>
        <dbReference type="ARBA" id="ARBA00022692"/>
    </source>
</evidence>
<dbReference type="NCBIfam" id="TIGR00813">
    <property type="entry name" value="sss"/>
    <property type="match status" value="1"/>
</dbReference>
<evidence type="ECO:0000256" key="2">
    <source>
        <dbReference type="ARBA" id="ARBA00006434"/>
    </source>
</evidence>
<dbReference type="Pfam" id="PF00474">
    <property type="entry name" value="SSF"/>
    <property type="match status" value="1"/>
</dbReference>
<dbReference type="GO" id="GO:0015233">
    <property type="term" value="F:pantothenate transmembrane transporter activity"/>
    <property type="evidence" value="ECO:0007669"/>
    <property type="project" value="InterPro"/>
</dbReference>
<evidence type="ECO:0000256" key="3">
    <source>
        <dbReference type="ARBA" id="ARBA00022448"/>
    </source>
</evidence>
<feature type="transmembrane region" description="Helical" evidence="9">
    <location>
        <begin position="287"/>
        <end position="307"/>
    </location>
</feature>
<dbReference type="Gene3D" id="1.20.1730.10">
    <property type="entry name" value="Sodium/glucose cotransporter"/>
    <property type="match status" value="1"/>
</dbReference>
<dbReference type="GO" id="GO:0036376">
    <property type="term" value="P:sodium ion export across plasma membrane"/>
    <property type="evidence" value="ECO:0007669"/>
    <property type="project" value="InterPro"/>
</dbReference>
<dbReference type="PANTHER" id="PTHR48086:SF4">
    <property type="entry name" value="SODIUM_PANTOTHENATE SYMPORTER"/>
    <property type="match status" value="1"/>
</dbReference>
<feature type="transmembrane region" description="Helical" evidence="9">
    <location>
        <begin position="201"/>
        <end position="226"/>
    </location>
</feature>
<gene>
    <name evidence="10" type="primary">panF</name>
    <name evidence="10" type="ORF">CHF27_003695</name>
</gene>
<comment type="subcellular location">
    <subcellularLocation>
        <location evidence="1">Membrane</location>
        <topology evidence="1">Multi-pass membrane protein</topology>
    </subcellularLocation>
</comment>
<reference evidence="10 11" key="1">
    <citation type="journal article" date="2017" name="Genome Announc.">
        <title>Draft Genome Sequence of Romboutsia maritimum sp. nov. Strain CCRI-22766(T), Isolated from Coastal Estuarine Mud.</title>
        <authorList>
            <person name="Maheux A.F."/>
            <person name="Boudreau D.K."/>
            <person name="Berube E."/>
            <person name="Boissinot M."/>
            <person name="Raymond F."/>
            <person name="Brodeur S."/>
            <person name="Corbeil J."/>
            <person name="Brightwell G."/>
            <person name="Broda D."/>
            <person name="Omar R.F."/>
            <person name="Bergeron M.G."/>
        </authorList>
    </citation>
    <scope>NUCLEOTIDE SEQUENCE [LARGE SCALE GENOMIC DNA]</scope>
    <source>
        <strain evidence="10 11">CCRI-22766</strain>
    </source>
</reference>
<keyword evidence="3" id="KW-0813">Transport</keyword>
<comment type="caution">
    <text evidence="10">The sequence shown here is derived from an EMBL/GenBank/DDBJ whole genome shotgun (WGS) entry which is preliminary data.</text>
</comment>
<dbReference type="InterPro" id="IPR001734">
    <property type="entry name" value="Na/solute_symporter"/>
</dbReference>
<dbReference type="NCBIfam" id="TIGR02119">
    <property type="entry name" value="panF"/>
    <property type="match status" value="1"/>
</dbReference>
<keyword evidence="4" id="KW-1003">Cell membrane</keyword>
<dbReference type="PANTHER" id="PTHR48086">
    <property type="entry name" value="SODIUM/PROLINE SYMPORTER-RELATED"/>
    <property type="match status" value="1"/>
</dbReference>
<evidence type="ECO:0000313" key="11">
    <source>
        <dbReference type="Proteomes" id="UP000243494"/>
    </source>
</evidence>
<protein>
    <submittedName>
        <fullName evidence="10">Sodium/panthothenate symporter</fullName>
    </submittedName>
</protein>
<accession>A0A371IUN1</accession>
<feature type="transmembrane region" description="Helical" evidence="9">
    <location>
        <begin position="246"/>
        <end position="266"/>
    </location>
</feature>
<evidence type="ECO:0000256" key="8">
    <source>
        <dbReference type="RuleBase" id="RU362091"/>
    </source>
</evidence>
<dbReference type="GO" id="GO:0015081">
    <property type="term" value="F:sodium ion transmembrane transporter activity"/>
    <property type="evidence" value="ECO:0007669"/>
    <property type="project" value="InterPro"/>
</dbReference>
<feature type="transmembrane region" description="Helical" evidence="9">
    <location>
        <begin position="6"/>
        <end position="27"/>
    </location>
</feature>
<evidence type="ECO:0000256" key="1">
    <source>
        <dbReference type="ARBA" id="ARBA00004141"/>
    </source>
</evidence>
<name>A0A371IUN1_9FIRM</name>
<feature type="transmembrane region" description="Helical" evidence="9">
    <location>
        <begin position="379"/>
        <end position="398"/>
    </location>
</feature>
<comment type="similarity">
    <text evidence="2 8">Belongs to the sodium:solute symporter (SSF) (TC 2.A.21) family.</text>
</comment>
<dbReference type="EMBL" id="NOJZ02000004">
    <property type="protein sequence ID" value="RDY24192.1"/>
    <property type="molecule type" value="Genomic_DNA"/>
</dbReference>
<dbReference type="AlphaFoldDB" id="A0A371IUN1"/>
<dbReference type="GO" id="GO:0005886">
    <property type="term" value="C:plasma membrane"/>
    <property type="evidence" value="ECO:0007669"/>
    <property type="project" value="TreeGrafter"/>
</dbReference>
<evidence type="ECO:0000256" key="6">
    <source>
        <dbReference type="ARBA" id="ARBA00022989"/>
    </source>
</evidence>
<sequence>MNNVNYGVLIPIIIYFIVIFAVGFYSMKFVREAKMSKDTEKGFMDEYMTGGRGLGGFVLAMTLVTTYLSAGSFIGGPGTAYTQGLGWVFLAMAQMPTGYFTLSVLGKKFAIIARKINAVTITDFLRVRYKSDVVVIITSLSIVVFFIAAMAAQWVGAARLLQGSVGLDYNIALTAFGATVIVHTVIGGFRAVTISDTVQGIIMTIATITIFVGTVIAGGGIGNIIQNMTLVNPRMITPFGVIKGDMSIIWVTSFWILVGFAVVGIPSVSQRAMSYKDTKSLHKGIKYGTIVSMILLLGMHLVGAFAVTLVGGIESGDLVIPTLTTQLFPSVLAGILLAGPLASIMSTVDSQLLVASGSIVNDLYVNYIKPDLKYDSRKIGKISTIATAIIGVAIYLVAFNPPELIVWLNLYANAGIIATFLWSIILGLYWKKANSKGAIASIIGGIGSYILFSRIWTRPLGMHTIVLPLIISLILFIIVSMITKRPDDETIEIFWGVYTK</sequence>
<keyword evidence="7 9" id="KW-0472">Membrane</keyword>
<dbReference type="CDD" id="cd10327">
    <property type="entry name" value="SLC5sbd_PanF"/>
    <property type="match status" value="1"/>
</dbReference>
<dbReference type="InterPro" id="IPR011849">
    <property type="entry name" value="Na/pantothenate_symporter"/>
</dbReference>
<organism evidence="10 11">
    <name type="scientific">Romboutsia maritimum</name>
    <dbReference type="NCBI Taxonomy" id="2020948"/>
    <lineage>
        <taxon>Bacteria</taxon>
        <taxon>Bacillati</taxon>
        <taxon>Bacillota</taxon>
        <taxon>Clostridia</taxon>
        <taxon>Peptostreptococcales</taxon>
        <taxon>Peptostreptococcaceae</taxon>
        <taxon>Romboutsia</taxon>
    </lineage>
</organism>
<feature type="transmembrane region" description="Helical" evidence="9">
    <location>
        <begin position="410"/>
        <end position="430"/>
    </location>
</feature>
<dbReference type="RefSeq" id="WP_095406203.1">
    <property type="nucleotide sequence ID" value="NZ_NOJZ02000004.1"/>
</dbReference>
<dbReference type="PROSITE" id="PS00457">
    <property type="entry name" value="NA_SOLUT_SYMP_2"/>
    <property type="match status" value="1"/>
</dbReference>
<keyword evidence="5 9" id="KW-0812">Transmembrane</keyword>
<evidence type="ECO:0000256" key="9">
    <source>
        <dbReference type="SAM" id="Phobius"/>
    </source>
</evidence>
<feature type="transmembrane region" description="Helical" evidence="9">
    <location>
        <begin position="462"/>
        <end position="482"/>
    </location>
</feature>
<evidence type="ECO:0000256" key="7">
    <source>
        <dbReference type="ARBA" id="ARBA00023136"/>
    </source>
</evidence>
<evidence type="ECO:0000256" key="4">
    <source>
        <dbReference type="ARBA" id="ARBA00022475"/>
    </source>
</evidence>
<proteinExistence type="inferred from homology"/>
<dbReference type="InterPro" id="IPR050277">
    <property type="entry name" value="Sodium:Solute_Symporter"/>
</dbReference>
<dbReference type="OrthoDB" id="9810181at2"/>
<keyword evidence="6 9" id="KW-1133">Transmembrane helix</keyword>